<dbReference type="SUPFAM" id="SSF52047">
    <property type="entry name" value="RNI-like"/>
    <property type="match status" value="1"/>
</dbReference>
<dbReference type="AlphaFoldDB" id="A0A4P9ZSQ3"/>
<keyword evidence="2" id="KW-1185">Reference proteome</keyword>
<reference evidence="2" key="1">
    <citation type="journal article" date="2018" name="Nat. Microbiol.">
        <title>Leveraging single-cell genomics to expand the fungal tree of life.</title>
        <authorList>
            <person name="Ahrendt S.R."/>
            <person name="Quandt C.A."/>
            <person name="Ciobanu D."/>
            <person name="Clum A."/>
            <person name="Salamov A."/>
            <person name="Andreopoulos B."/>
            <person name="Cheng J.F."/>
            <person name="Woyke T."/>
            <person name="Pelin A."/>
            <person name="Henrissat B."/>
            <person name="Reynolds N.K."/>
            <person name="Benny G.L."/>
            <person name="Smith M.E."/>
            <person name="James T.Y."/>
            <person name="Grigoriev I.V."/>
        </authorList>
    </citation>
    <scope>NUCLEOTIDE SEQUENCE [LARGE SCALE GENOMIC DNA]</scope>
    <source>
        <strain evidence="2">RSA 468</strain>
    </source>
</reference>
<evidence type="ECO:0008006" key="3">
    <source>
        <dbReference type="Google" id="ProtNLM"/>
    </source>
</evidence>
<dbReference type="Gene3D" id="3.80.10.10">
    <property type="entry name" value="Ribonuclease Inhibitor"/>
    <property type="match status" value="1"/>
</dbReference>
<gene>
    <name evidence="1" type="ORF">BJ085DRAFT_28830</name>
</gene>
<dbReference type="InterPro" id="IPR032675">
    <property type="entry name" value="LRR_dom_sf"/>
</dbReference>
<evidence type="ECO:0000313" key="2">
    <source>
        <dbReference type="Proteomes" id="UP000268162"/>
    </source>
</evidence>
<protein>
    <recommendedName>
        <fullName evidence="3">F-box domain-containing protein</fullName>
    </recommendedName>
</protein>
<proteinExistence type="predicted"/>
<organism evidence="1 2">
    <name type="scientific">Dimargaris cristalligena</name>
    <dbReference type="NCBI Taxonomy" id="215637"/>
    <lineage>
        <taxon>Eukaryota</taxon>
        <taxon>Fungi</taxon>
        <taxon>Fungi incertae sedis</taxon>
        <taxon>Zoopagomycota</taxon>
        <taxon>Kickxellomycotina</taxon>
        <taxon>Dimargaritomycetes</taxon>
        <taxon>Dimargaritales</taxon>
        <taxon>Dimargaritaceae</taxon>
        <taxon>Dimargaris</taxon>
    </lineage>
</organism>
<dbReference type="Proteomes" id="UP000268162">
    <property type="component" value="Unassembled WGS sequence"/>
</dbReference>
<evidence type="ECO:0000313" key="1">
    <source>
        <dbReference type="EMBL" id="RKP36594.1"/>
    </source>
</evidence>
<accession>A0A4P9ZSQ3</accession>
<dbReference type="EMBL" id="ML002626">
    <property type="protein sequence ID" value="RKP36594.1"/>
    <property type="molecule type" value="Genomic_DNA"/>
</dbReference>
<name>A0A4P9ZSQ3_9FUNG</name>
<sequence>MEPTLVSTSPHPTLPGLALLLGLFHSSNPHLGQRVVRHLYNRDQLNLAAVCHRLRDQVSWSNQTFREHLARGDWPGKIGHRLRLIRGFRLRALTSMPIETDLIQLIIAPLTGLKRLELNIAHANNELPQFLVRDFAYVSHLALLGTPWNFTSLLGTSLSPTFHHLVSLTLGCGRSQLIIDDLGDILATDYPYLRHLSLCFTAIVGLYPESPAEWHSLLSLLDQPWPQITDLRLRQCSLGNKVYQLIANNFRNIQEVTFSRCYTVQSVPKISLSAFPQLHCLYINSNPVATDQYIFRNLYSDTVAFVFMVNIGLDWEHLQLLVGRFPNLQELQVELTSIDLLPLFKDTYPFIQIRDLGH</sequence>